<organism evidence="1 2">
    <name type="scientific">Paenibacillus darwinianus</name>
    <dbReference type="NCBI Taxonomy" id="1380763"/>
    <lineage>
        <taxon>Bacteria</taxon>
        <taxon>Bacillati</taxon>
        <taxon>Bacillota</taxon>
        <taxon>Bacilli</taxon>
        <taxon>Bacillales</taxon>
        <taxon>Paenibacillaceae</taxon>
        <taxon>Paenibacillus</taxon>
    </lineage>
</organism>
<dbReference type="AlphaFoldDB" id="A0A9W5W7A7"/>
<dbReference type="Pfam" id="PF20102">
    <property type="entry name" value="DUF6492"/>
    <property type="match status" value="1"/>
</dbReference>
<dbReference type="RefSeq" id="WP_036580385.1">
    <property type="nucleotide sequence ID" value="NZ_KK082141.1"/>
</dbReference>
<reference evidence="1 2" key="1">
    <citation type="submission" date="2014-02" db="EMBL/GenBank/DDBJ databases">
        <title>Genome sequence of Paenibacillus darwinianus reveals adaptive mechanisms for survival in Antarctic soils.</title>
        <authorList>
            <person name="Dsouza M."/>
            <person name="Taylor M.W."/>
            <person name="Turner S.J."/>
            <person name="Aislabie J."/>
        </authorList>
    </citation>
    <scope>NUCLEOTIDE SEQUENCE [LARGE SCALE GENOMIC DNA]</scope>
    <source>
        <strain evidence="1 2">CE1</strain>
    </source>
</reference>
<evidence type="ECO:0000313" key="1">
    <source>
        <dbReference type="EMBL" id="EXX89246.1"/>
    </source>
</evidence>
<dbReference type="InterPro" id="IPR045499">
    <property type="entry name" value="DUF6492"/>
</dbReference>
<dbReference type="EMBL" id="JFHU01000103">
    <property type="protein sequence ID" value="EXX89246.1"/>
    <property type="molecule type" value="Genomic_DNA"/>
</dbReference>
<keyword evidence="2" id="KW-1185">Reference proteome</keyword>
<proteinExistence type="predicted"/>
<comment type="caution">
    <text evidence="1">The sequence shown here is derived from an EMBL/GenBank/DDBJ whole genome shotgun (WGS) entry which is preliminary data.</text>
</comment>
<dbReference type="Proteomes" id="UP000053750">
    <property type="component" value="Unassembled WGS sequence"/>
</dbReference>
<accession>A0A9W5W7A7</accession>
<gene>
    <name evidence="1" type="ORF">BG53_00415</name>
</gene>
<protein>
    <submittedName>
        <fullName evidence="1">Uncharacterized protein</fullName>
    </submittedName>
</protein>
<dbReference type="OrthoDB" id="5323158at2"/>
<name>A0A9W5W7A7_9BACL</name>
<evidence type="ECO:0000313" key="2">
    <source>
        <dbReference type="Proteomes" id="UP000053750"/>
    </source>
</evidence>
<sequence>MELSAAVRAKSSPAIDILIPAIDKDLAALPYVIDGLRKHVKHPIGKIYVVSPDSKRIRSLCMRKKCAFVNETSVLPITKRDIHYRSRTWDRSGWLYQQLLKLNGDTICSRDFLVADADTVLIRPHRFRAKGKTVFYFRGWSQPEYFNTYRKLLGRQRSAPRSLVTHYMLFERAKLRQLKRTIEAKHGMPWFRAIIRSIDRTKQFGFSEFETYGNFVYSNDQGGCRLISARNKSLIADPRRLSTTKTTKLAKTYRSISFHQRKIYRRSAKAPAR</sequence>